<protein>
    <recommendedName>
        <fullName evidence="3">Polymerase nucleotidyl transferase domain-containing protein</fullName>
    </recommendedName>
</protein>
<proteinExistence type="predicted"/>
<dbReference type="Proteomes" id="UP000034687">
    <property type="component" value="Unassembled WGS sequence"/>
</dbReference>
<name>A0A0G0QBU8_9BACT</name>
<accession>A0A0G0QBU8</accession>
<comment type="caution">
    <text evidence="1">The sequence shown here is derived from an EMBL/GenBank/DDBJ whole genome shotgun (WGS) entry which is preliminary data.</text>
</comment>
<dbReference type="AlphaFoldDB" id="A0A0G0QBU8"/>
<dbReference type="Gene3D" id="3.30.460.10">
    <property type="entry name" value="Beta Polymerase, domain 2"/>
    <property type="match status" value="1"/>
</dbReference>
<organism evidence="1 2">
    <name type="scientific">Candidatus Woesebacteria bacterium GW2011_GWB1_40_101</name>
    <dbReference type="NCBI Taxonomy" id="1618575"/>
    <lineage>
        <taxon>Bacteria</taxon>
        <taxon>Candidatus Woeseibacteriota</taxon>
    </lineage>
</organism>
<evidence type="ECO:0000313" key="2">
    <source>
        <dbReference type="Proteomes" id="UP000034687"/>
    </source>
</evidence>
<evidence type="ECO:0000313" key="1">
    <source>
        <dbReference type="EMBL" id="KKR37849.1"/>
    </source>
</evidence>
<reference evidence="1 2" key="1">
    <citation type="journal article" date="2015" name="Nature">
        <title>rRNA introns, odd ribosomes, and small enigmatic genomes across a large radiation of phyla.</title>
        <authorList>
            <person name="Brown C.T."/>
            <person name="Hug L.A."/>
            <person name="Thomas B.C."/>
            <person name="Sharon I."/>
            <person name="Castelle C.J."/>
            <person name="Singh A."/>
            <person name="Wilkins M.J."/>
            <person name="Williams K.H."/>
            <person name="Banfield J.F."/>
        </authorList>
    </citation>
    <scope>NUCLEOTIDE SEQUENCE [LARGE SCALE GENOMIC DNA]</scope>
</reference>
<sequence length="168" mass="19708">MELQLNSLKLKAISHRDGLYFLKGREGIVYKRVLRERISKRKLLIAKLAVKILRFIPAIKMIGITGALAMQNADENSDIDLVIITKRGTLWTTRLLSYLVTWLLGIKTRKPKDNDQKDKLCLNIWLDESALIWTKKDRNIYTAHEIAQIIPLVNRDKIYEKFLYKNKW</sequence>
<feature type="non-terminal residue" evidence="1">
    <location>
        <position position="168"/>
    </location>
</feature>
<dbReference type="SUPFAM" id="SSF81301">
    <property type="entry name" value="Nucleotidyltransferase"/>
    <property type="match status" value="1"/>
</dbReference>
<dbReference type="InterPro" id="IPR043519">
    <property type="entry name" value="NT_sf"/>
</dbReference>
<gene>
    <name evidence="1" type="ORF">UT72_C0031G0001</name>
</gene>
<evidence type="ECO:0008006" key="3">
    <source>
        <dbReference type="Google" id="ProtNLM"/>
    </source>
</evidence>
<dbReference type="EMBL" id="LBXW01000031">
    <property type="protein sequence ID" value="KKR37849.1"/>
    <property type="molecule type" value="Genomic_DNA"/>
</dbReference>